<dbReference type="InterPro" id="IPR036390">
    <property type="entry name" value="WH_DNA-bd_sf"/>
</dbReference>
<feature type="domain" description="Initiator Rep protein WH1" evidence="2">
    <location>
        <begin position="18"/>
        <end position="159"/>
    </location>
</feature>
<dbReference type="AlphaFoldDB" id="A0A6N7QVU9"/>
<evidence type="ECO:0000259" key="2">
    <source>
        <dbReference type="Pfam" id="PF01051"/>
    </source>
</evidence>
<evidence type="ECO:0000313" key="4">
    <source>
        <dbReference type="Proteomes" id="UP000435187"/>
    </source>
</evidence>
<comment type="caution">
    <text evidence="3">The sequence shown here is derived from an EMBL/GenBank/DDBJ whole genome shotgun (WGS) entry which is preliminary data.</text>
</comment>
<keyword evidence="4" id="KW-1185">Reference proteome</keyword>
<dbReference type="RefSeq" id="WP_153834897.1">
    <property type="nucleotide sequence ID" value="NZ_WJEE01000012.1"/>
</dbReference>
<comment type="similarity">
    <text evidence="1">Belongs to the initiator RepB protein family.</text>
</comment>
<dbReference type="Pfam" id="PF01051">
    <property type="entry name" value="Rep3_N"/>
    <property type="match status" value="1"/>
</dbReference>
<dbReference type="EMBL" id="WJEE01000012">
    <property type="protein sequence ID" value="MRI66138.1"/>
    <property type="molecule type" value="Genomic_DNA"/>
</dbReference>
<dbReference type="GO" id="GO:0003887">
    <property type="term" value="F:DNA-directed DNA polymerase activity"/>
    <property type="evidence" value="ECO:0007669"/>
    <property type="project" value="InterPro"/>
</dbReference>
<dbReference type="SUPFAM" id="SSF46785">
    <property type="entry name" value="Winged helix' DNA-binding domain"/>
    <property type="match status" value="2"/>
</dbReference>
<dbReference type="InterPro" id="IPR036388">
    <property type="entry name" value="WH-like_DNA-bd_sf"/>
</dbReference>
<dbReference type="GO" id="GO:0006270">
    <property type="term" value="P:DNA replication initiation"/>
    <property type="evidence" value="ECO:0007669"/>
    <property type="project" value="InterPro"/>
</dbReference>
<proteinExistence type="inferred from homology"/>
<dbReference type="Proteomes" id="UP000435187">
    <property type="component" value="Unassembled WGS sequence"/>
</dbReference>
<dbReference type="InterPro" id="IPR000525">
    <property type="entry name" value="Initiator_Rep_WH1"/>
</dbReference>
<protein>
    <submittedName>
        <fullName evidence="3">RepB family plasmid replication initiator protein</fullName>
    </submittedName>
</protein>
<sequence length="360" mass="42937">MTDNKNQKSIETMSNFVVTKSNKLIQANYKLSVVEQKIVLFLVSKIRKEDEDFKTYTLSVKEFCDLLGYKGTPKYSELRMITKKLLSKVLEIWEDDKLKQMGWISYVEYNQSEGSISLSFDPRLKPYLLQLKKEFTSYKLKNVMQLKSSYSIRLYEILKQWQTVKKTEIPLEKLRKLLGVENKYNEYHNFKKRVLKIAMKEINQNTDITFDFEEIKKGRKVVSLRFYIKTETVPNVPEEPPKEPIEEQTEEDRWFESLFIEIQNLLKDYNIKDEMTETTLRRWVSQAENHWGEGTTKFVKIRNLFKKSLENKEIDNPIGFVTYMIKNGKEDISRSSGNSNQKDILPSWWEKYKKERNARL</sequence>
<evidence type="ECO:0000256" key="1">
    <source>
        <dbReference type="ARBA" id="ARBA00038283"/>
    </source>
</evidence>
<gene>
    <name evidence="3" type="ORF">GH885_07235</name>
</gene>
<name>A0A6N7QVU9_9BACI</name>
<evidence type="ECO:0000313" key="3">
    <source>
        <dbReference type="EMBL" id="MRI66138.1"/>
    </source>
</evidence>
<reference evidence="3 4" key="1">
    <citation type="submission" date="2019-10" db="EMBL/GenBank/DDBJ databases">
        <title>Gracilibacillus salitolerans sp. nov., a moderate halophile isolated from a saline soil in northwest China.</title>
        <authorList>
            <person name="Gan L."/>
        </authorList>
    </citation>
    <scope>NUCLEOTIDE SEQUENCE [LARGE SCALE GENOMIC DNA]</scope>
    <source>
        <strain evidence="3 4">TP2-8</strain>
    </source>
</reference>
<dbReference type="Gene3D" id="1.10.10.10">
    <property type="entry name" value="Winged helix-like DNA-binding domain superfamily/Winged helix DNA-binding domain"/>
    <property type="match status" value="2"/>
</dbReference>
<organism evidence="3 4">
    <name type="scientific">Gracilibacillus thailandensis</name>
    <dbReference type="NCBI Taxonomy" id="563735"/>
    <lineage>
        <taxon>Bacteria</taxon>
        <taxon>Bacillati</taxon>
        <taxon>Bacillota</taxon>
        <taxon>Bacilli</taxon>
        <taxon>Bacillales</taxon>
        <taxon>Bacillaceae</taxon>
        <taxon>Gracilibacillus</taxon>
    </lineage>
</organism>
<dbReference type="Pfam" id="PF21205">
    <property type="entry name" value="Rep3_C"/>
    <property type="match status" value="1"/>
</dbReference>
<accession>A0A6N7QVU9</accession>